<keyword evidence="7" id="KW-1185">Reference proteome</keyword>
<feature type="compositionally biased region" description="Acidic residues" evidence="5">
    <location>
        <begin position="378"/>
        <end position="399"/>
    </location>
</feature>
<name>A0A6S7FXE3_PARCT</name>
<evidence type="ECO:0000256" key="2">
    <source>
        <dbReference type="ARBA" id="ARBA00007560"/>
    </source>
</evidence>
<accession>A0A6S7FXE3</accession>
<evidence type="ECO:0000256" key="3">
    <source>
        <dbReference type="ARBA" id="ARBA00020462"/>
    </source>
</evidence>
<dbReference type="GO" id="GO:0003682">
    <property type="term" value="F:chromatin binding"/>
    <property type="evidence" value="ECO:0007669"/>
    <property type="project" value="TreeGrafter"/>
</dbReference>
<comment type="similarity">
    <text evidence="2">Belongs to the PAF1 family.</text>
</comment>
<evidence type="ECO:0000256" key="5">
    <source>
        <dbReference type="SAM" id="MobiDB-lite"/>
    </source>
</evidence>
<feature type="compositionally biased region" description="Acidic residues" evidence="5">
    <location>
        <begin position="428"/>
        <end position="443"/>
    </location>
</feature>
<dbReference type="PANTHER" id="PTHR23188">
    <property type="entry name" value="RNA POLYMERASE II-ASSOCIATED FACTOR 1 HOMOLOG"/>
    <property type="match status" value="1"/>
</dbReference>
<evidence type="ECO:0000256" key="1">
    <source>
        <dbReference type="ARBA" id="ARBA00004123"/>
    </source>
</evidence>
<keyword evidence="4" id="KW-0539">Nucleus</keyword>
<organism evidence="6 7">
    <name type="scientific">Paramuricea clavata</name>
    <name type="common">Red gorgonian</name>
    <name type="synonym">Violescent sea-whip</name>
    <dbReference type="NCBI Taxonomy" id="317549"/>
    <lineage>
        <taxon>Eukaryota</taxon>
        <taxon>Metazoa</taxon>
        <taxon>Cnidaria</taxon>
        <taxon>Anthozoa</taxon>
        <taxon>Octocorallia</taxon>
        <taxon>Malacalcyonacea</taxon>
        <taxon>Plexauridae</taxon>
        <taxon>Paramuricea</taxon>
    </lineage>
</organism>
<evidence type="ECO:0000256" key="4">
    <source>
        <dbReference type="ARBA" id="ARBA00023242"/>
    </source>
</evidence>
<evidence type="ECO:0000313" key="6">
    <source>
        <dbReference type="EMBL" id="CAB3980556.1"/>
    </source>
</evidence>
<proteinExistence type="inferred from homology"/>
<feature type="compositionally biased region" description="Basic and acidic residues" evidence="5">
    <location>
        <begin position="8"/>
        <end position="18"/>
    </location>
</feature>
<dbReference type="GO" id="GO:0006368">
    <property type="term" value="P:transcription elongation by RNA polymerase II"/>
    <property type="evidence" value="ECO:0007669"/>
    <property type="project" value="InterPro"/>
</dbReference>
<dbReference type="AlphaFoldDB" id="A0A6S7FXE3"/>
<comment type="subcellular location">
    <subcellularLocation>
        <location evidence="1">Nucleus</location>
    </subcellularLocation>
</comment>
<feature type="region of interest" description="Disordered" evidence="5">
    <location>
        <begin position="1"/>
        <end position="23"/>
    </location>
</feature>
<dbReference type="Pfam" id="PF03985">
    <property type="entry name" value="Paf1"/>
    <property type="match status" value="1"/>
</dbReference>
<comment type="caution">
    <text evidence="6">The sequence shown here is derived from an EMBL/GenBank/DDBJ whole genome shotgun (WGS) entry which is preliminary data.</text>
</comment>
<dbReference type="Proteomes" id="UP001152795">
    <property type="component" value="Unassembled WGS sequence"/>
</dbReference>
<protein>
    <recommendedName>
        <fullName evidence="3">RNA polymerase II-associated factor 1 homolog</fullName>
    </recommendedName>
</protein>
<dbReference type="InterPro" id="IPR007133">
    <property type="entry name" value="RNA_pol_II-assoc_Paf1"/>
</dbReference>
<feature type="region of interest" description="Disordered" evidence="5">
    <location>
        <begin position="377"/>
        <end position="443"/>
    </location>
</feature>
<evidence type="ECO:0000313" key="7">
    <source>
        <dbReference type="Proteomes" id="UP001152795"/>
    </source>
</evidence>
<dbReference type="GO" id="GO:0016593">
    <property type="term" value="C:Cdc73/Paf1 complex"/>
    <property type="evidence" value="ECO:0007669"/>
    <property type="project" value="InterPro"/>
</dbReference>
<sequence>MPPTIQSQEKKRAEEGRRSGSHQLSKPEFVCRVKYNNHLPDIPFDAKFIAYPFEANRFVQYKPTSLEKNYKHELLTDVDLGVNIDLIDPDTYAVSADVNLHPIDEKLLEEEPIGLTDQKRSRQHNKTVSWLRKTEYISTEYNRFQTSNEQMETKVGYSMKKKFQGTDVYKDRESQVEAIQGTFESAKRPIYRHPSKRGIKPVDVLPVFPDFQMWSQPCAHVIFDTDPSPRGGHEPAKPEEMCQAMIRGMVDVQGDQFVAYFLPENETLRKRKRDQEDEKEYTEGDEYHYKMAREYNWNVKNKASKGYEENYVFVFREEGVFYDELVTRVRLSKRRTKGGAGGVKSTVSKLLVKHRELTEQEEQAQNSRHLQLENVVAENEEDDEEVVEENDQSGDENKDDGEKQQDGEVGENQEESNEKKAESSAGEESGDDSGEDIFGDDSD</sequence>
<dbReference type="GO" id="GO:0000993">
    <property type="term" value="F:RNA polymerase II complex binding"/>
    <property type="evidence" value="ECO:0007669"/>
    <property type="project" value="TreeGrafter"/>
</dbReference>
<dbReference type="PANTHER" id="PTHR23188:SF12">
    <property type="entry name" value="RNA POLYMERASE II-ASSOCIATED FACTOR 1 HOMOLOG"/>
    <property type="match status" value="1"/>
</dbReference>
<gene>
    <name evidence="6" type="ORF">PACLA_8A031325</name>
</gene>
<reference evidence="6" key="1">
    <citation type="submission" date="2020-04" db="EMBL/GenBank/DDBJ databases">
        <authorList>
            <person name="Alioto T."/>
            <person name="Alioto T."/>
            <person name="Gomez Garrido J."/>
        </authorList>
    </citation>
    <scope>NUCLEOTIDE SEQUENCE</scope>
    <source>
        <strain evidence="6">A484AB</strain>
    </source>
</reference>
<dbReference type="EMBL" id="CACRXK020000302">
    <property type="protein sequence ID" value="CAB3980556.1"/>
    <property type="molecule type" value="Genomic_DNA"/>
</dbReference>
<dbReference type="OrthoDB" id="10260285at2759"/>